<comment type="cofactor">
    <cofactor evidence="1">
        <name>pyridoxal 5'-phosphate</name>
        <dbReference type="ChEBI" id="CHEBI:597326"/>
    </cofactor>
</comment>
<dbReference type="GO" id="GO:0008721">
    <property type="term" value="F:D-serine ammonia-lyase activity"/>
    <property type="evidence" value="ECO:0007669"/>
    <property type="project" value="TreeGrafter"/>
</dbReference>
<dbReference type="InterPro" id="IPR036052">
    <property type="entry name" value="TrpB-like_PALP_sf"/>
</dbReference>
<dbReference type="PANTHER" id="PTHR43050">
    <property type="entry name" value="SERINE / THREONINE RACEMASE FAMILY MEMBER"/>
    <property type="match status" value="1"/>
</dbReference>
<dbReference type="Proteomes" id="UP000547976">
    <property type="component" value="Unassembled WGS sequence"/>
</dbReference>
<dbReference type="OrthoDB" id="271064at2759"/>
<evidence type="ECO:0000256" key="4">
    <source>
        <dbReference type="ARBA" id="ARBA00023239"/>
    </source>
</evidence>
<dbReference type="GO" id="GO:0030170">
    <property type="term" value="F:pyridoxal phosphate binding"/>
    <property type="evidence" value="ECO:0007669"/>
    <property type="project" value="TreeGrafter"/>
</dbReference>
<dbReference type="GO" id="GO:0005524">
    <property type="term" value="F:ATP binding"/>
    <property type="evidence" value="ECO:0007669"/>
    <property type="project" value="TreeGrafter"/>
</dbReference>
<keyword evidence="4" id="KW-0456">Lyase</keyword>
<dbReference type="AlphaFoldDB" id="A0A8H5L1U8"/>
<accession>A0A8H5L1U8</accession>
<gene>
    <name evidence="6" type="ORF">FSUBG_13174</name>
</gene>
<sequence>MADLSTTPPLTRESVIEAHKLISPYVHFTPVLTNQTITKLASTPRTAEELQGTRYAGRTPARPVLRLWFKCENLQRIGAFKARGAFHAIERLKKEPGWLEGGGMEKGVVTHSSGNHAQALALAARESGIKAHIVMPEISNPKKIAGTKGYGARVIFSGSTSTEREAMAAQVIAETGARLVPPYDHPDILLGQGTMGLEFQQQVSELMTADAVVDGQRRFFRAPVTGRDNEAPRTKKEKPGLDAIMTPCGGGGMLSGVALSCEGTGIRVFGSEPSFEGADDAKRGFESGTRITTVKTLTVADGLRTPVGEHPWSVIYDRRLVSGMYSVTEEEILAAMKLVFERFKLVVEPSACVPLAVALFDEEFRSMVEREAGEEGWDLGLVFSGGNIGLDAVGKLFEGSK</sequence>
<dbReference type="Pfam" id="PF00291">
    <property type="entry name" value="PALP"/>
    <property type="match status" value="2"/>
</dbReference>
<evidence type="ECO:0000256" key="1">
    <source>
        <dbReference type="ARBA" id="ARBA00001933"/>
    </source>
</evidence>
<dbReference type="InterPro" id="IPR001926">
    <property type="entry name" value="TrpB-like_PALP"/>
</dbReference>
<keyword evidence="7" id="KW-1185">Reference proteome</keyword>
<evidence type="ECO:0000313" key="6">
    <source>
        <dbReference type="EMBL" id="KAF5583219.1"/>
    </source>
</evidence>
<dbReference type="EMBL" id="JAAOAV010000316">
    <property type="protein sequence ID" value="KAF5583219.1"/>
    <property type="molecule type" value="Genomic_DNA"/>
</dbReference>
<keyword evidence="3" id="KW-0663">Pyridoxal phosphate</keyword>
<dbReference type="GeneID" id="59312756"/>
<dbReference type="CDD" id="cd01562">
    <property type="entry name" value="Thr-dehyd"/>
    <property type="match status" value="1"/>
</dbReference>
<evidence type="ECO:0000256" key="3">
    <source>
        <dbReference type="ARBA" id="ARBA00022898"/>
    </source>
</evidence>
<dbReference type="SUPFAM" id="SSF53686">
    <property type="entry name" value="Tryptophan synthase beta subunit-like PLP-dependent enzymes"/>
    <property type="match status" value="1"/>
</dbReference>
<dbReference type="PANTHER" id="PTHR43050:SF1">
    <property type="entry name" value="SERINE RACEMASE"/>
    <property type="match status" value="1"/>
</dbReference>
<feature type="domain" description="Tryptophan synthase beta chain-like PALP" evidence="5">
    <location>
        <begin position="57"/>
        <end position="208"/>
    </location>
</feature>
<evidence type="ECO:0000259" key="5">
    <source>
        <dbReference type="Pfam" id="PF00291"/>
    </source>
</evidence>
<dbReference type="GO" id="GO:0000287">
    <property type="term" value="F:magnesium ion binding"/>
    <property type="evidence" value="ECO:0007669"/>
    <property type="project" value="TreeGrafter"/>
</dbReference>
<evidence type="ECO:0000313" key="7">
    <source>
        <dbReference type="Proteomes" id="UP000547976"/>
    </source>
</evidence>
<dbReference type="GO" id="GO:0003941">
    <property type="term" value="F:L-serine ammonia-lyase activity"/>
    <property type="evidence" value="ECO:0007669"/>
    <property type="project" value="TreeGrafter"/>
</dbReference>
<dbReference type="GO" id="GO:0030378">
    <property type="term" value="F:serine racemase activity"/>
    <property type="evidence" value="ECO:0007669"/>
    <property type="project" value="TreeGrafter"/>
</dbReference>
<comment type="similarity">
    <text evidence="2">Belongs to the serine/threonine dehydratase family.</text>
</comment>
<reference evidence="6 7" key="1">
    <citation type="submission" date="2020-05" db="EMBL/GenBank/DDBJ databases">
        <title>Identification and distribution of gene clusters putatively required for synthesis of sphingolipid metabolism inhibitors in phylogenetically diverse species of the filamentous fungus Fusarium.</title>
        <authorList>
            <person name="Kim H.-S."/>
            <person name="Busman M."/>
            <person name="Brown D.W."/>
            <person name="Divon H."/>
            <person name="Uhlig S."/>
            <person name="Proctor R.H."/>
        </authorList>
    </citation>
    <scope>NUCLEOTIDE SEQUENCE [LARGE SCALE GENOMIC DNA]</scope>
    <source>
        <strain evidence="6 7">NRRL 66333</strain>
    </source>
</reference>
<dbReference type="GO" id="GO:0018114">
    <property type="term" value="F:threonine racemase activity"/>
    <property type="evidence" value="ECO:0007669"/>
    <property type="project" value="TreeGrafter"/>
</dbReference>
<feature type="domain" description="Tryptophan synthase beta chain-like PALP" evidence="5">
    <location>
        <begin position="239"/>
        <end position="359"/>
    </location>
</feature>
<evidence type="ECO:0000256" key="2">
    <source>
        <dbReference type="ARBA" id="ARBA00010869"/>
    </source>
</evidence>
<dbReference type="FunFam" id="3.40.50.1100:FF:000005">
    <property type="entry name" value="Threonine dehydratase catabolic"/>
    <property type="match status" value="1"/>
</dbReference>
<dbReference type="Gene3D" id="3.40.50.1100">
    <property type="match status" value="2"/>
</dbReference>
<protein>
    <submittedName>
        <fullName evidence="6">Threonine dehydratase</fullName>
    </submittedName>
</protein>
<comment type="caution">
    <text evidence="6">The sequence shown here is derived from an EMBL/GenBank/DDBJ whole genome shotgun (WGS) entry which is preliminary data.</text>
</comment>
<organism evidence="6 7">
    <name type="scientific">Gibberella subglutinans</name>
    <name type="common">Fusarium subglutinans</name>
    <dbReference type="NCBI Taxonomy" id="42677"/>
    <lineage>
        <taxon>Eukaryota</taxon>
        <taxon>Fungi</taxon>
        <taxon>Dikarya</taxon>
        <taxon>Ascomycota</taxon>
        <taxon>Pezizomycotina</taxon>
        <taxon>Sordariomycetes</taxon>
        <taxon>Hypocreomycetidae</taxon>
        <taxon>Hypocreales</taxon>
        <taxon>Nectriaceae</taxon>
        <taxon>Fusarium</taxon>
        <taxon>Fusarium fujikuroi species complex</taxon>
    </lineage>
</organism>
<dbReference type="RefSeq" id="XP_036531352.1">
    <property type="nucleotide sequence ID" value="XM_036678038.1"/>
</dbReference>
<name>A0A8H5L1U8_GIBSU</name>
<proteinExistence type="inferred from homology"/>